<dbReference type="Pfam" id="PF08241">
    <property type="entry name" value="Methyltransf_11"/>
    <property type="match status" value="1"/>
</dbReference>
<name>A0A1J4NWT3_9ACTN</name>
<dbReference type="SUPFAM" id="SSF53335">
    <property type="entry name" value="S-adenosyl-L-methionine-dependent methyltransferases"/>
    <property type="match status" value="1"/>
</dbReference>
<keyword evidence="2" id="KW-0808">Transferase</keyword>
<gene>
    <name evidence="2" type="ORF">WN71_017600</name>
</gene>
<dbReference type="RefSeq" id="WP_046585022.1">
    <property type="nucleotide sequence ID" value="NZ_LAVA02000038.1"/>
</dbReference>
<dbReference type="GO" id="GO:0008757">
    <property type="term" value="F:S-adenosylmethionine-dependent methyltransferase activity"/>
    <property type="evidence" value="ECO:0007669"/>
    <property type="project" value="InterPro"/>
</dbReference>
<comment type="caution">
    <text evidence="2">The sequence shown here is derived from an EMBL/GenBank/DDBJ whole genome shotgun (WGS) entry which is preliminary data.</text>
</comment>
<accession>A0A1J4NWT3</accession>
<feature type="domain" description="Methyltransferase type 11" evidence="1">
    <location>
        <begin position="56"/>
        <end position="153"/>
    </location>
</feature>
<keyword evidence="2" id="KW-0489">Methyltransferase</keyword>
<evidence type="ECO:0000259" key="1">
    <source>
        <dbReference type="Pfam" id="PF08241"/>
    </source>
</evidence>
<dbReference type="EMBL" id="LAVA02000038">
    <property type="protein sequence ID" value="OIJ66514.1"/>
    <property type="molecule type" value="Genomic_DNA"/>
</dbReference>
<dbReference type="InterPro" id="IPR013216">
    <property type="entry name" value="Methyltransf_11"/>
</dbReference>
<dbReference type="CDD" id="cd02440">
    <property type="entry name" value="AdoMet_MTases"/>
    <property type="match status" value="1"/>
</dbReference>
<sequence>MVQTDPGSGFQTRNIDAGTVPQLVSALDLQEANSGVRRLREWAFEALAPGAGERVLDIGAGTGSGTRALAAVVGASGSALGIEPNAGLRSVAEERAAASRSTARFMDGDALSLPLSAGTVDAVWCERVLQHLAEPERAVAEMARVLRPGGRVALLDTDWATTVLHPGDPDIMSALTSGALTSAANPYSGRRLVGQLTAAGFVIDDRGSQSLLQDHQSVAWPLIRMLGEAAVRRGRLTESQRDSAYKALSEAAEHGGLHMSVTMFGVVAHKAR</sequence>
<dbReference type="Gene3D" id="3.40.50.150">
    <property type="entry name" value="Vaccinia Virus protein VP39"/>
    <property type="match status" value="1"/>
</dbReference>
<protein>
    <submittedName>
        <fullName evidence="2">Methyltransferase</fullName>
    </submittedName>
</protein>
<organism evidence="2 3">
    <name type="scientific">Streptomyces mangrovisoli</name>
    <dbReference type="NCBI Taxonomy" id="1428628"/>
    <lineage>
        <taxon>Bacteria</taxon>
        <taxon>Bacillati</taxon>
        <taxon>Actinomycetota</taxon>
        <taxon>Actinomycetes</taxon>
        <taxon>Kitasatosporales</taxon>
        <taxon>Streptomycetaceae</taxon>
        <taxon>Streptomyces</taxon>
    </lineage>
</organism>
<dbReference type="Proteomes" id="UP000034196">
    <property type="component" value="Unassembled WGS sequence"/>
</dbReference>
<keyword evidence="3" id="KW-1185">Reference proteome</keyword>
<dbReference type="PANTHER" id="PTHR42912">
    <property type="entry name" value="METHYLTRANSFERASE"/>
    <property type="match status" value="1"/>
</dbReference>
<dbReference type="InterPro" id="IPR050508">
    <property type="entry name" value="Methyltransf_Superfamily"/>
</dbReference>
<dbReference type="InterPro" id="IPR029063">
    <property type="entry name" value="SAM-dependent_MTases_sf"/>
</dbReference>
<evidence type="ECO:0000313" key="3">
    <source>
        <dbReference type="Proteomes" id="UP000034196"/>
    </source>
</evidence>
<dbReference type="OrthoDB" id="3636702at2"/>
<dbReference type="AlphaFoldDB" id="A0A1J4NWT3"/>
<evidence type="ECO:0000313" key="2">
    <source>
        <dbReference type="EMBL" id="OIJ66514.1"/>
    </source>
</evidence>
<reference evidence="2" key="1">
    <citation type="submission" date="2016-10" db="EMBL/GenBank/DDBJ databases">
        <title>Genome sequence of Streptomyces mangrovisoli MUSC 149.</title>
        <authorList>
            <person name="Lee L.-H."/>
            <person name="Ser H.-L."/>
        </authorList>
    </citation>
    <scope>NUCLEOTIDE SEQUENCE [LARGE SCALE GENOMIC DNA]</scope>
    <source>
        <strain evidence="2">MUSC 149</strain>
    </source>
</reference>
<proteinExistence type="predicted"/>
<dbReference type="STRING" id="1428628.WN71_017600"/>
<dbReference type="GO" id="GO:0032259">
    <property type="term" value="P:methylation"/>
    <property type="evidence" value="ECO:0007669"/>
    <property type="project" value="UniProtKB-KW"/>
</dbReference>